<keyword evidence="1" id="KW-0255">Endonuclease</keyword>
<gene>
    <name evidence="1" type="primary">rps3/HEG fusion</name>
</gene>
<dbReference type="EMBL" id="FJ717842">
    <property type="protein sequence ID" value="ACV41157.1"/>
    <property type="molecule type" value="Genomic_DNA"/>
</dbReference>
<dbReference type="InterPro" id="IPR027434">
    <property type="entry name" value="Homing_endonucl"/>
</dbReference>
<geneLocation type="mitochondrion" evidence="1"/>
<dbReference type="AlphaFoldDB" id="C7SWE6"/>
<protein>
    <submittedName>
        <fullName evidence="1">Ribosomal protein 3/homing endonuclease-like fusion protein</fullName>
    </submittedName>
</protein>
<keyword evidence="1" id="KW-0540">Nuclease</keyword>
<dbReference type="GO" id="GO:0004519">
    <property type="term" value="F:endonuclease activity"/>
    <property type="evidence" value="ECO:0007669"/>
    <property type="project" value="UniProtKB-KW"/>
</dbReference>
<organism evidence="1">
    <name type="scientific">Graphilbum curvicolle</name>
    <dbReference type="NCBI Taxonomy" id="666550"/>
    <lineage>
        <taxon>Eukaryota</taxon>
        <taxon>Fungi</taxon>
        <taxon>Dikarya</taxon>
        <taxon>Ascomycota</taxon>
        <taxon>Pezizomycotina</taxon>
        <taxon>Sordariomycetes</taxon>
        <taxon>Sordariomycetidae</taxon>
        <taxon>Ophiostomatales</taxon>
        <taxon>Ophiostomataceae</taxon>
        <taxon>Graphilbum</taxon>
    </lineage>
</organism>
<keyword evidence="1" id="KW-0496">Mitochondrion</keyword>
<proteinExistence type="predicted"/>
<keyword evidence="1" id="KW-0689">Ribosomal protein</keyword>
<dbReference type="GO" id="GO:0005840">
    <property type="term" value="C:ribosome"/>
    <property type="evidence" value="ECO:0007669"/>
    <property type="project" value="UniProtKB-KW"/>
</dbReference>
<dbReference type="Gene3D" id="3.10.28.10">
    <property type="entry name" value="Homing endonucleases"/>
    <property type="match status" value="1"/>
</dbReference>
<reference evidence="1" key="1">
    <citation type="journal article" date="2009" name="Mol. Biol. Evol.">
        <title>Genes within genes: multiple LAGLIDADG homing endonucleases target the ribosomal protein S3 gene encoded within an rnl group I intron of Ophiostoma and related taxa.</title>
        <authorList>
            <person name="Sethuraman J."/>
            <person name="Majer A."/>
            <person name="Friedrich N.C."/>
            <person name="Edgell D.R."/>
            <person name="Hausner G."/>
        </authorList>
    </citation>
    <scope>NUCLEOTIDE SEQUENCE</scope>
    <source>
        <strain evidence="1">WIN</strain>
    </source>
</reference>
<name>C7SWE6_9PEZI</name>
<keyword evidence="1" id="KW-0378">Hydrolase</keyword>
<keyword evidence="1" id="KW-0687">Ribonucleoprotein</keyword>
<evidence type="ECO:0000313" key="1">
    <source>
        <dbReference type="EMBL" id="ACV41157.1"/>
    </source>
</evidence>
<sequence length="441" mass="52611">MQKDTKLLNNNNIFIKNINNKSKLIPLNIINNYVGEAKYFPSEFKEWNNNVYYFNSNYLKNIPLYNINLNRLIKFYFDFYLNPLKFKSNFIDKKKSYYSLNKIFVSKAELKHTNSKVIITVYVYNRERIILLNKIRKIKKSLFIINNFFYKCINTSRDLYNIYLKKILYKEIIFLNKWKLKLNLNDLRFKNKFLFRLNKFISKIYKKKIEFNIINLKSIVHHPDIYTDIMQRKLRKQNTNVLRLIKTFLNKGHILENNDLKERFRVIKSVNFNLLENKYKNININSIVENTNLNKTIVDSYDVKNSNNKDIIFESIKYKNLGGIRLELKGRLTRKFKSEKAMFKIIWKGGLKNIDSSFKGLYSANYRGNVNSYLEYSLNRSKRRIGAFAIKGWISGRSYSTTANPMRNESINPWAITGFTDAEGSFMLRIKNNDKSSIQQN</sequence>
<accession>C7SWE6</accession>